<reference evidence="4" key="1">
    <citation type="submission" date="2016-10" db="EMBL/GenBank/DDBJ databases">
        <authorList>
            <person name="Varghese N."/>
            <person name="Submissions S."/>
        </authorList>
    </citation>
    <scope>NUCLEOTIDE SEQUENCE [LARGE SCALE GENOMIC DNA]</scope>
    <source>
        <strain evidence="4">LMG 26416</strain>
    </source>
</reference>
<dbReference type="EMBL" id="FOAJ01000003">
    <property type="protein sequence ID" value="SEK67473.1"/>
    <property type="molecule type" value="Genomic_DNA"/>
</dbReference>
<sequence>MKTSTLLTAALLSASCFAAPSHTAREIPAAQPTAAPAVAAQRYLLDVPVAPPAPDVPAASSPGPQRWEYLKLPKSRRLDRSMAPDLHQQT</sequence>
<feature type="compositionally biased region" description="Basic and acidic residues" evidence="1">
    <location>
        <begin position="68"/>
        <end position="82"/>
    </location>
</feature>
<keyword evidence="2" id="KW-0732">Signal</keyword>
<feature type="region of interest" description="Disordered" evidence="1">
    <location>
        <begin position="50"/>
        <end position="90"/>
    </location>
</feature>
<feature type="signal peptide" evidence="2">
    <location>
        <begin position="1"/>
        <end position="18"/>
    </location>
</feature>
<dbReference type="AlphaFoldDB" id="A0A1H7IY58"/>
<evidence type="ECO:0000256" key="2">
    <source>
        <dbReference type="SAM" id="SignalP"/>
    </source>
</evidence>
<evidence type="ECO:0000256" key="1">
    <source>
        <dbReference type="SAM" id="MobiDB-lite"/>
    </source>
</evidence>
<feature type="chain" id="PRO_5030028970" evidence="2">
    <location>
        <begin position="19"/>
        <end position="90"/>
    </location>
</feature>
<keyword evidence="4" id="KW-1185">Reference proteome</keyword>
<dbReference type="Proteomes" id="UP000199120">
    <property type="component" value="Unassembled WGS sequence"/>
</dbReference>
<dbReference type="STRING" id="416943.SAMN05445871_1762"/>
<dbReference type="PROSITE" id="PS51257">
    <property type="entry name" value="PROKAR_LIPOPROTEIN"/>
    <property type="match status" value="1"/>
</dbReference>
<organism evidence="3 4">
    <name type="scientific">Paraburkholderia caballeronis</name>
    <dbReference type="NCBI Taxonomy" id="416943"/>
    <lineage>
        <taxon>Bacteria</taxon>
        <taxon>Pseudomonadati</taxon>
        <taxon>Pseudomonadota</taxon>
        <taxon>Betaproteobacteria</taxon>
        <taxon>Burkholderiales</taxon>
        <taxon>Burkholderiaceae</taxon>
        <taxon>Paraburkholderia</taxon>
    </lineage>
</organism>
<gene>
    <name evidence="3" type="ORF">SAMN05192542_10367</name>
</gene>
<evidence type="ECO:0000313" key="3">
    <source>
        <dbReference type="EMBL" id="SEK67473.1"/>
    </source>
</evidence>
<dbReference type="RefSeq" id="WP_090544071.1">
    <property type="nucleotide sequence ID" value="NZ_FNSR01000001.1"/>
</dbReference>
<accession>A0A1H7IY58</accession>
<protein>
    <submittedName>
        <fullName evidence="3">Uncharacterized protein</fullName>
    </submittedName>
</protein>
<name>A0A1H7IY58_9BURK</name>
<evidence type="ECO:0000313" key="4">
    <source>
        <dbReference type="Proteomes" id="UP000199120"/>
    </source>
</evidence>
<proteinExistence type="predicted"/>